<reference evidence="1 2" key="1">
    <citation type="submission" date="2021-06" db="EMBL/GenBank/DDBJ databases">
        <authorList>
            <person name="Palmer J.M."/>
        </authorList>
    </citation>
    <scope>NUCLEOTIDE SEQUENCE [LARGE SCALE GENOMIC DNA]</scope>
    <source>
        <strain evidence="1 2">GA_2019</strain>
        <tissue evidence="1">Muscle</tissue>
    </source>
</reference>
<sequence>MPWSTIDIGCDGREKTRQEALQDFRRTNRASESDLSRTVVSHVSRRAAISRRRSCYWGYDLCRGGGSAMLSSLTYFGFHAFFLLSSSTKKLLNRTRSPAEWTLIACFRSPNTQDTNGQLDTLWPNPPTAPPNVIFPVRNISVLIPCRLLRLPREIWIFLLRTASQDLLLLLPQRLNRGERAFVGLSQFALQIRARVQG</sequence>
<keyword evidence="2" id="KW-1185">Reference proteome</keyword>
<name>A0ABV0PK13_9TELE</name>
<evidence type="ECO:0000313" key="2">
    <source>
        <dbReference type="Proteomes" id="UP001476798"/>
    </source>
</evidence>
<dbReference type="Proteomes" id="UP001476798">
    <property type="component" value="Unassembled WGS sequence"/>
</dbReference>
<gene>
    <name evidence="1" type="ORF">GOODEAATRI_001152</name>
</gene>
<organism evidence="1 2">
    <name type="scientific">Goodea atripinnis</name>
    <dbReference type="NCBI Taxonomy" id="208336"/>
    <lineage>
        <taxon>Eukaryota</taxon>
        <taxon>Metazoa</taxon>
        <taxon>Chordata</taxon>
        <taxon>Craniata</taxon>
        <taxon>Vertebrata</taxon>
        <taxon>Euteleostomi</taxon>
        <taxon>Actinopterygii</taxon>
        <taxon>Neopterygii</taxon>
        <taxon>Teleostei</taxon>
        <taxon>Neoteleostei</taxon>
        <taxon>Acanthomorphata</taxon>
        <taxon>Ovalentaria</taxon>
        <taxon>Atherinomorphae</taxon>
        <taxon>Cyprinodontiformes</taxon>
        <taxon>Goodeidae</taxon>
        <taxon>Goodea</taxon>
    </lineage>
</organism>
<dbReference type="EMBL" id="JAHRIO010079998">
    <property type="protein sequence ID" value="MEQ2183741.1"/>
    <property type="molecule type" value="Genomic_DNA"/>
</dbReference>
<proteinExistence type="predicted"/>
<evidence type="ECO:0000313" key="1">
    <source>
        <dbReference type="EMBL" id="MEQ2183741.1"/>
    </source>
</evidence>
<comment type="caution">
    <text evidence="1">The sequence shown here is derived from an EMBL/GenBank/DDBJ whole genome shotgun (WGS) entry which is preliminary data.</text>
</comment>
<accession>A0ABV0PK13</accession>
<protein>
    <submittedName>
        <fullName evidence="1">Uncharacterized protein</fullName>
    </submittedName>
</protein>